<organism evidence="1 2">
    <name type="scientific">Lithospermum erythrorhizon</name>
    <name type="common">Purple gromwell</name>
    <name type="synonym">Lithospermum officinale var. erythrorhizon</name>
    <dbReference type="NCBI Taxonomy" id="34254"/>
    <lineage>
        <taxon>Eukaryota</taxon>
        <taxon>Viridiplantae</taxon>
        <taxon>Streptophyta</taxon>
        <taxon>Embryophyta</taxon>
        <taxon>Tracheophyta</taxon>
        <taxon>Spermatophyta</taxon>
        <taxon>Magnoliopsida</taxon>
        <taxon>eudicotyledons</taxon>
        <taxon>Gunneridae</taxon>
        <taxon>Pentapetalae</taxon>
        <taxon>asterids</taxon>
        <taxon>lamiids</taxon>
        <taxon>Boraginales</taxon>
        <taxon>Boraginaceae</taxon>
        <taxon>Boraginoideae</taxon>
        <taxon>Lithospermeae</taxon>
        <taxon>Lithospermum</taxon>
    </lineage>
</organism>
<proteinExistence type="predicted"/>
<dbReference type="EMBL" id="BAABME010010420">
    <property type="protein sequence ID" value="GAA0178495.1"/>
    <property type="molecule type" value="Genomic_DNA"/>
</dbReference>
<sequence>MGLPSKLPGCSEGEIDQPIYLRGNKGPWTMGDYQFLLRMLLPKDGRLWQIDSFLPEWYAKVNWPSGFPRGIEHTIKPSPVLPLLPHCRSFLNHLSRRSIIG</sequence>
<evidence type="ECO:0000313" key="1">
    <source>
        <dbReference type="EMBL" id="GAA0178495.1"/>
    </source>
</evidence>
<gene>
    <name evidence="1" type="ORF">LIER_29842</name>
</gene>
<dbReference type="AlphaFoldDB" id="A0AAV3RMI4"/>
<accession>A0AAV3RMI4</accession>
<name>A0AAV3RMI4_LITER</name>
<dbReference type="Proteomes" id="UP001454036">
    <property type="component" value="Unassembled WGS sequence"/>
</dbReference>
<evidence type="ECO:0000313" key="2">
    <source>
        <dbReference type="Proteomes" id="UP001454036"/>
    </source>
</evidence>
<comment type="caution">
    <text evidence="1">The sequence shown here is derived from an EMBL/GenBank/DDBJ whole genome shotgun (WGS) entry which is preliminary data.</text>
</comment>
<protein>
    <submittedName>
        <fullName evidence="1">Uncharacterized protein</fullName>
    </submittedName>
</protein>
<reference evidence="1 2" key="1">
    <citation type="submission" date="2024-01" db="EMBL/GenBank/DDBJ databases">
        <title>The complete chloroplast genome sequence of Lithospermum erythrorhizon: insights into the phylogenetic relationship among Boraginaceae species and the maternal lineages of purple gromwells.</title>
        <authorList>
            <person name="Okada T."/>
            <person name="Watanabe K."/>
        </authorList>
    </citation>
    <scope>NUCLEOTIDE SEQUENCE [LARGE SCALE GENOMIC DNA]</scope>
</reference>
<keyword evidence="2" id="KW-1185">Reference proteome</keyword>